<dbReference type="EMBL" id="LAZR01000580">
    <property type="protein sequence ID" value="KKN63742.1"/>
    <property type="molecule type" value="Genomic_DNA"/>
</dbReference>
<accession>A0A0F9SN06</accession>
<proteinExistence type="predicted"/>
<protein>
    <submittedName>
        <fullName evidence="1">Uncharacterized protein</fullName>
    </submittedName>
</protein>
<dbReference type="Gene3D" id="3.40.50.970">
    <property type="match status" value="1"/>
</dbReference>
<dbReference type="AlphaFoldDB" id="A0A0F9SN06"/>
<evidence type="ECO:0000313" key="1">
    <source>
        <dbReference type="EMBL" id="KKN63742.1"/>
    </source>
</evidence>
<reference evidence="1" key="1">
    <citation type="journal article" date="2015" name="Nature">
        <title>Complex archaea that bridge the gap between prokaryotes and eukaryotes.</title>
        <authorList>
            <person name="Spang A."/>
            <person name="Saw J.H."/>
            <person name="Jorgensen S.L."/>
            <person name="Zaremba-Niedzwiedzka K."/>
            <person name="Martijn J."/>
            <person name="Lind A.E."/>
            <person name="van Eijk R."/>
            <person name="Schleper C."/>
            <person name="Guy L."/>
            <person name="Ettema T.J."/>
        </authorList>
    </citation>
    <scope>NUCLEOTIDE SEQUENCE</scope>
</reference>
<gene>
    <name evidence="1" type="ORF">LCGC14_0498460</name>
</gene>
<organism evidence="1">
    <name type="scientific">marine sediment metagenome</name>
    <dbReference type="NCBI Taxonomy" id="412755"/>
    <lineage>
        <taxon>unclassified sequences</taxon>
        <taxon>metagenomes</taxon>
        <taxon>ecological metagenomes</taxon>
    </lineage>
</organism>
<sequence>MSYFSEIKNAMTWLGQQPDTIFIGQQVRYPGNAMFATLEGVPMEQRIEFPVAEDFQLGASIGMALTGKVVISIFPRMDFLMCAMNQLVNHLDKLEEFTHGQYKAKVIIRVGVGSTEPLNPGVQHCGDYTRGLRAMLKNVGIVRITNTERVMATYDDVYCYPGSYVVVEEMGEYGH</sequence>
<comment type="caution">
    <text evidence="1">The sequence shown here is derived from an EMBL/GenBank/DDBJ whole genome shotgun (WGS) entry which is preliminary data.</text>
</comment>
<dbReference type="InterPro" id="IPR029061">
    <property type="entry name" value="THDP-binding"/>
</dbReference>
<name>A0A0F9SN06_9ZZZZ</name>
<dbReference type="SUPFAM" id="SSF52518">
    <property type="entry name" value="Thiamin diphosphate-binding fold (THDP-binding)"/>
    <property type="match status" value="1"/>
</dbReference>